<evidence type="ECO:0000313" key="11">
    <source>
        <dbReference type="Proteomes" id="UP000029922"/>
    </source>
</evidence>
<keyword evidence="6 8" id="KW-0472">Membrane</keyword>
<dbReference type="STRING" id="216.LS73_07710"/>
<dbReference type="PANTHER" id="PTHR30026">
    <property type="entry name" value="OUTER MEMBRANE PROTEIN TOLC"/>
    <property type="match status" value="1"/>
</dbReference>
<evidence type="ECO:0000256" key="8">
    <source>
        <dbReference type="SAM" id="Phobius"/>
    </source>
</evidence>
<evidence type="ECO:0000256" key="4">
    <source>
        <dbReference type="ARBA" id="ARBA00022452"/>
    </source>
</evidence>
<dbReference type="GO" id="GO:0009279">
    <property type="term" value="C:cell outer membrane"/>
    <property type="evidence" value="ECO:0007669"/>
    <property type="project" value="UniProtKB-SubCell"/>
</dbReference>
<dbReference type="Pfam" id="PF02321">
    <property type="entry name" value="OEP"/>
    <property type="match status" value="2"/>
</dbReference>
<dbReference type="RefSeq" id="WP_034558710.1">
    <property type="nucleotide sequence ID" value="NZ_FZML01000011.1"/>
</dbReference>
<evidence type="ECO:0000256" key="3">
    <source>
        <dbReference type="ARBA" id="ARBA00022448"/>
    </source>
</evidence>
<dbReference type="SUPFAM" id="SSF56954">
    <property type="entry name" value="Outer membrane efflux proteins (OEP)"/>
    <property type="match status" value="1"/>
</dbReference>
<dbReference type="OrthoDB" id="9780675at2"/>
<evidence type="ECO:0000256" key="6">
    <source>
        <dbReference type="ARBA" id="ARBA00023136"/>
    </source>
</evidence>
<evidence type="ECO:0000256" key="2">
    <source>
        <dbReference type="ARBA" id="ARBA00007613"/>
    </source>
</evidence>
<evidence type="ECO:0000256" key="1">
    <source>
        <dbReference type="ARBA" id="ARBA00004442"/>
    </source>
</evidence>
<keyword evidence="4" id="KW-1134">Transmembrane beta strand</keyword>
<reference evidence="9 12" key="2">
    <citation type="submission" date="2018-06" db="EMBL/GenBank/DDBJ databases">
        <authorList>
            <consortium name="Pathogen Informatics"/>
            <person name="Doyle S."/>
        </authorList>
    </citation>
    <scope>NUCLEOTIDE SEQUENCE [LARGE SCALE GENOMIC DNA]</scope>
    <source>
        <strain evidence="9 12">NCTC12714</strain>
    </source>
</reference>
<evidence type="ECO:0000313" key="10">
    <source>
        <dbReference type="EMBL" id="TLD99863.1"/>
    </source>
</evidence>
<dbReference type="GO" id="GO:0015288">
    <property type="term" value="F:porin activity"/>
    <property type="evidence" value="ECO:0007669"/>
    <property type="project" value="TreeGrafter"/>
</dbReference>
<dbReference type="Proteomes" id="UP000255139">
    <property type="component" value="Unassembled WGS sequence"/>
</dbReference>
<keyword evidence="3" id="KW-0813">Transport</keyword>
<dbReference type="GO" id="GO:0015562">
    <property type="term" value="F:efflux transmembrane transporter activity"/>
    <property type="evidence" value="ECO:0007669"/>
    <property type="project" value="InterPro"/>
</dbReference>
<gene>
    <name evidence="10" type="ORF">LS73_006670</name>
    <name evidence="9" type="ORF">NCTC12714_01739</name>
</gene>
<dbReference type="EMBL" id="JRPD02000014">
    <property type="protein sequence ID" value="TLD99863.1"/>
    <property type="molecule type" value="Genomic_DNA"/>
</dbReference>
<feature type="transmembrane region" description="Helical" evidence="8">
    <location>
        <begin position="6"/>
        <end position="24"/>
    </location>
</feature>
<dbReference type="InterPro" id="IPR003423">
    <property type="entry name" value="OMP_efflux"/>
</dbReference>
<sequence>MRIYKILASISSYVIMCIHMGYTVTMQDIIQMSLNNNYQLESRKYLIESSKLNRKGIYSVFFPNVEFGYTFGFNSPQNRPSFLQNSININAQINLFRGMQDIYLYKKSANDIQIQENNLDSNKNDIVLNTKLAYIQILQNKESLKIARESIKILEIQLHVTTQFYIQGISDKSAVLSIEVSLANAKIELARVQLAINHNLDILHKLSGRSFSLDSLEDIEIKENIDYDKEKLLQDIYQKNPQFRYMTLLIQQNLYDTKISQAQYYPSISLSGQKFWFFIDSNNTALPLTQQSRFQLQATWNLTNSYTTFYQSQSQKANAIALNAQYLDLRKDIDTQISNLINSLSVAKQQLSLARIALHQAEENYRIISNRYQQNIINYIELLNAELLLTNAKSALVNAQYDIATNIAKISHFQNQQF</sequence>
<dbReference type="EMBL" id="UGJE01000002">
    <property type="protein sequence ID" value="STQ86928.1"/>
    <property type="molecule type" value="Genomic_DNA"/>
</dbReference>
<keyword evidence="8" id="KW-1133">Transmembrane helix</keyword>
<evidence type="ECO:0000256" key="5">
    <source>
        <dbReference type="ARBA" id="ARBA00022692"/>
    </source>
</evidence>
<dbReference type="Gene3D" id="1.20.1600.10">
    <property type="entry name" value="Outer membrane efflux proteins (OEP)"/>
    <property type="match status" value="1"/>
</dbReference>
<protein>
    <submittedName>
        <fullName evidence="10">TolC family protein</fullName>
    </submittedName>
    <submittedName>
        <fullName evidence="9">Type I secretion outer membrane protein, TolC family</fullName>
    </submittedName>
</protein>
<keyword evidence="5 8" id="KW-0812">Transmembrane</keyword>
<name>A0A099TWE9_9HELI</name>
<dbReference type="AlphaFoldDB" id="A0A099TWE9"/>
<reference evidence="10 11" key="1">
    <citation type="journal article" date="2014" name="Genome Announc.">
        <title>Draft genome sequences of eight enterohepatic helicobacter species isolated from both laboratory and wild rodents.</title>
        <authorList>
            <person name="Sheh A."/>
            <person name="Shen Z."/>
            <person name="Fox J.G."/>
        </authorList>
    </citation>
    <scope>NUCLEOTIDE SEQUENCE [LARGE SCALE GENOMIC DNA]</scope>
    <source>
        <strain evidence="10 11">ST1</strain>
    </source>
</reference>
<proteinExistence type="inferred from homology"/>
<dbReference type="GO" id="GO:1990281">
    <property type="term" value="C:efflux pump complex"/>
    <property type="evidence" value="ECO:0007669"/>
    <property type="project" value="TreeGrafter"/>
</dbReference>
<accession>A0A099TWE9</accession>
<evidence type="ECO:0000313" key="9">
    <source>
        <dbReference type="EMBL" id="STQ86928.1"/>
    </source>
</evidence>
<dbReference type="Proteomes" id="UP000029922">
    <property type="component" value="Unassembled WGS sequence"/>
</dbReference>
<keyword evidence="7" id="KW-0998">Cell outer membrane</keyword>
<evidence type="ECO:0000313" key="12">
    <source>
        <dbReference type="Proteomes" id="UP000255139"/>
    </source>
</evidence>
<keyword evidence="12" id="KW-1185">Reference proteome</keyword>
<comment type="similarity">
    <text evidence="2">Belongs to the outer membrane factor (OMF) (TC 1.B.17) family.</text>
</comment>
<evidence type="ECO:0000256" key="7">
    <source>
        <dbReference type="ARBA" id="ARBA00023237"/>
    </source>
</evidence>
<comment type="subcellular location">
    <subcellularLocation>
        <location evidence="1">Cell outer membrane</location>
    </subcellularLocation>
</comment>
<organism evidence="9 12">
    <name type="scientific">Helicobacter muridarum</name>
    <dbReference type="NCBI Taxonomy" id="216"/>
    <lineage>
        <taxon>Bacteria</taxon>
        <taxon>Pseudomonadati</taxon>
        <taxon>Campylobacterota</taxon>
        <taxon>Epsilonproteobacteria</taxon>
        <taxon>Campylobacterales</taxon>
        <taxon>Helicobacteraceae</taxon>
        <taxon>Helicobacter</taxon>
    </lineage>
</organism>
<dbReference type="PANTHER" id="PTHR30026:SF20">
    <property type="entry name" value="OUTER MEMBRANE PROTEIN TOLC"/>
    <property type="match status" value="1"/>
</dbReference>
<dbReference type="InterPro" id="IPR051906">
    <property type="entry name" value="TolC-like"/>
</dbReference>